<feature type="binding site" evidence="8">
    <location>
        <position position="412"/>
    </location>
    <ligand>
        <name>[4Fe-4S] cluster</name>
        <dbReference type="ChEBI" id="CHEBI:49883"/>
        <label>2</label>
    </ligand>
</feature>
<dbReference type="PROSITE" id="PS51379">
    <property type="entry name" value="4FE4S_FER_2"/>
    <property type="match status" value="2"/>
</dbReference>
<feature type="domain" description="4Fe-4S ferredoxin-type" evidence="9">
    <location>
        <begin position="401"/>
        <end position="432"/>
    </location>
</feature>
<feature type="binding site" evidence="8">
    <location>
        <position position="422"/>
    </location>
    <ligand>
        <name>[4Fe-4S] cluster</name>
        <dbReference type="ChEBI" id="CHEBI:49883"/>
        <label>1</label>
    </ligand>
</feature>
<dbReference type="SUPFAM" id="SSF142019">
    <property type="entry name" value="Nqo1 FMN-binding domain-like"/>
    <property type="match status" value="1"/>
</dbReference>
<dbReference type="Pfam" id="PF10531">
    <property type="entry name" value="SLBB"/>
    <property type="match status" value="1"/>
</dbReference>
<dbReference type="GO" id="GO:0022900">
    <property type="term" value="P:electron transport chain"/>
    <property type="evidence" value="ECO:0007669"/>
    <property type="project" value="UniProtKB-UniRule"/>
</dbReference>
<dbReference type="InterPro" id="IPR017896">
    <property type="entry name" value="4Fe4S_Fe-S-bd"/>
</dbReference>
<keyword evidence="8" id="KW-1003">Cell membrane</keyword>
<evidence type="ECO:0000256" key="6">
    <source>
        <dbReference type="ARBA" id="ARBA00023004"/>
    </source>
</evidence>
<evidence type="ECO:0000256" key="3">
    <source>
        <dbReference type="ARBA" id="ARBA00022723"/>
    </source>
</evidence>
<dbReference type="NCBIfam" id="TIGR01945">
    <property type="entry name" value="rnfC"/>
    <property type="match status" value="1"/>
</dbReference>
<dbReference type="InterPro" id="IPR037225">
    <property type="entry name" value="Nuo51_FMN-bd_sf"/>
</dbReference>
<evidence type="ECO:0000256" key="1">
    <source>
        <dbReference type="ARBA" id="ARBA00022448"/>
    </source>
</evidence>
<dbReference type="GO" id="GO:0009055">
    <property type="term" value="F:electron transfer activity"/>
    <property type="evidence" value="ECO:0007669"/>
    <property type="project" value="InterPro"/>
</dbReference>
<keyword evidence="4 8" id="KW-0677">Repeat</keyword>
<keyword evidence="6 8" id="KW-0408">Iron</keyword>
<dbReference type="InterPro" id="IPR026902">
    <property type="entry name" value="RnfC_N"/>
</dbReference>
<dbReference type="GO" id="GO:0046872">
    <property type="term" value="F:metal ion binding"/>
    <property type="evidence" value="ECO:0007669"/>
    <property type="project" value="UniProtKB-KW"/>
</dbReference>
<dbReference type="InterPro" id="IPR019554">
    <property type="entry name" value="Soluble_ligand-bd"/>
</dbReference>
<evidence type="ECO:0000256" key="4">
    <source>
        <dbReference type="ARBA" id="ARBA00022737"/>
    </source>
</evidence>
<keyword evidence="2 8" id="KW-0004">4Fe-4S</keyword>
<feature type="binding site" evidence="8">
    <location>
        <position position="379"/>
    </location>
    <ligand>
        <name>[4Fe-4S] cluster</name>
        <dbReference type="ChEBI" id="CHEBI:49883"/>
        <label>1</label>
    </ligand>
</feature>
<evidence type="ECO:0000256" key="2">
    <source>
        <dbReference type="ARBA" id="ARBA00022485"/>
    </source>
</evidence>
<feature type="domain" description="4Fe-4S ferredoxin-type" evidence="9">
    <location>
        <begin position="363"/>
        <end position="392"/>
    </location>
</feature>
<feature type="binding site" evidence="8">
    <location>
        <position position="418"/>
    </location>
    <ligand>
        <name>[4Fe-4S] cluster</name>
        <dbReference type="ChEBI" id="CHEBI:49883"/>
        <label>2</label>
    </ligand>
</feature>
<gene>
    <name evidence="10" type="primary">rsxC</name>
    <name evidence="8" type="synonym">rnfC</name>
    <name evidence="10" type="ORF">ENJ10_06300</name>
</gene>
<dbReference type="GO" id="GO:0051539">
    <property type="term" value="F:4 iron, 4 sulfur cluster binding"/>
    <property type="evidence" value="ECO:0007669"/>
    <property type="project" value="UniProtKB-KW"/>
</dbReference>
<evidence type="ECO:0000256" key="7">
    <source>
        <dbReference type="ARBA" id="ARBA00023014"/>
    </source>
</evidence>
<dbReference type="EC" id="7.-.-.-" evidence="8"/>
<keyword evidence="7 8" id="KW-0411">Iron-sulfur</keyword>
<dbReference type="EMBL" id="DRLD01000174">
    <property type="protein sequence ID" value="HED10280.1"/>
    <property type="molecule type" value="Genomic_DNA"/>
</dbReference>
<proteinExistence type="inferred from homology"/>
<feature type="binding site" evidence="8">
    <location>
        <position position="383"/>
    </location>
    <ligand>
        <name>[4Fe-4S] cluster</name>
        <dbReference type="ChEBI" id="CHEBI:49883"/>
        <label>2</label>
    </ligand>
</feature>
<sequence length="449" mass="49512">MINLFGKRLPTFSHGIHPGDFKDLTRHLPIERMPFTDELVLPLSQHLGAPSRARVKVGDKVQRGQLIAEPGGFVSIGLHAPVTGTVTAIEPRHHPGGKMVEAIIIKTDPFSPQTFYNEHSMEWESLSARELISLIQHGGFVGLGGAAFPTHVKLSVPEGKHAQFLIVNGVECEPYLTADHRVMLENYEDLFLGIRILQHILKVKQVYIGVENNKEDAIEVLRKNVPGDMACEVIALETKYPQGAEKMLIEAVLHREVPSGRLPIDVEVVVNNSGTITGIGQMFRFGQPLIERVVTVTGPGINRPANLLVPIGTRLSDVLDYCGGLKDNTRQLLFGGPMMGTPQSHLDVPIMKGTSGILCLTENEVVVREEYPCIRCLRCVDVCPVSLNPSRLGSLAKSRDYEQMLDFHVMDCVECGSCSYVCPSNIPLVQRFRVAKGLLREQQARNKAS</sequence>
<dbReference type="Pfam" id="PF12838">
    <property type="entry name" value="Fer4_7"/>
    <property type="match status" value="1"/>
</dbReference>
<comment type="caution">
    <text evidence="10">The sequence shown here is derived from an EMBL/GenBank/DDBJ whole genome shotgun (WGS) entry which is preliminary data.</text>
</comment>
<dbReference type="PANTHER" id="PTHR43034">
    <property type="entry name" value="ION-TRANSLOCATING OXIDOREDUCTASE COMPLEX SUBUNIT C"/>
    <property type="match status" value="1"/>
</dbReference>
<dbReference type="PANTHER" id="PTHR43034:SF2">
    <property type="entry name" value="ION-TRANSLOCATING OXIDOREDUCTASE COMPLEX SUBUNIT C"/>
    <property type="match status" value="1"/>
</dbReference>
<dbReference type="Gene3D" id="3.30.70.20">
    <property type="match status" value="1"/>
</dbReference>
<feature type="binding site" evidence="8">
    <location>
        <position position="373"/>
    </location>
    <ligand>
        <name>[4Fe-4S] cluster</name>
        <dbReference type="ChEBI" id="CHEBI:49883"/>
        <label>1</label>
    </ligand>
</feature>
<dbReference type="InterPro" id="IPR017900">
    <property type="entry name" value="4Fe4S_Fe_S_CS"/>
</dbReference>
<comment type="similarity">
    <text evidence="8">Belongs to the 4Fe4S bacterial-type ferredoxin family. RnfC subfamily.</text>
</comment>
<evidence type="ECO:0000313" key="10">
    <source>
        <dbReference type="EMBL" id="HED10280.1"/>
    </source>
</evidence>
<keyword evidence="8" id="KW-0472">Membrane</keyword>
<dbReference type="HAMAP" id="MF_00461">
    <property type="entry name" value="RsxC_RnfC"/>
    <property type="match status" value="1"/>
</dbReference>
<organism evidence="10">
    <name type="scientific">Caldithrix abyssi</name>
    <dbReference type="NCBI Taxonomy" id="187145"/>
    <lineage>
        <taxon>Bacteria</taxon>
        <taxon>Pseudomonadati</taxon>
        <taxon>Calditrichota</taxon>
        <taxon>Calditrichia</taxon>
        <taxon>Calditrichales</taxon>
        <taxon>Calditrichaceae</taxon>
        <taxon>Caldithrix</taxon>
    </lineage>
</organism>
<accession>A0A7V1LLS2</accession>
<evidence type="ECO:0000256" key="8">
    <source>
        <dbReference type="HAMAP-Rule" id="MF_00461"/>
    </source>
</evidence>
<name>A0A7V1LLS2_CALAY</name>
<feature type="binding site" evidence="8">
    <location>
        <position position="415"/>
    </location>
    <ligand>
        <name>[4Fe-4S] cluster</name>
        <dbReference type="ChEBI" id="CHEBI:49883"/>
        <label>2</label>
    </ligand>
</feature>
<dbReference type="AlphaFoldDB" id="A0A7V1LLS2"/>
<dbReference type="Proteomes" id="UP000886005">
    <property type="component" value="Unassembled WGS sequence"/>
</dbReference>
<keyword evidence="8" id="KW-1278">Translocase</keyword>
<dbReference type="Gene3D" id="3.40.50.11540">
    <property type="entry name" value="NADH-ubiquinone oxidoreductase 51kDa subunit"/>
    <property type="match status" value="1"/>
</dbReference>
<dbReference type="PROSITE" id="PS00198">
    <property type="entry name" value="4FE4S_FER_1"/>
    <property type="match status" value="1"/>
</dbReference>
<feature type="binding site" evidence="8">
    <location>
        <position position="376"/>
    </location>
    <ligand>
        <name>[4Fe-4S] cluster</name>
        <dbReference type="ChEBI" id="CHEBI:49883"/>
        <label>1</label>
    </ligand>
</feature>
<comment type="subunit">
    <text evidence="8">The complex is composed of six subunits: RnfA, RnfB, RnfC, RnfD, RnfE and RnfG.</text>
</comment>
<dbReference type="GO" id="GO:0005886">
    <property type="term" value="C:plasma membrane"/>
    <property type="evidence" value="ECO:0007669"/>
    <property type="project" value="UniProtKB-SubCell"/>
</dbReference>
<dbReference type="SUPFAM" id="SSF46548">
    <property type="entry name" value="alpha-helical ferredoxin"/>
    <property type="match status" value="1"/>
</dbReference>
<dbReference type="NCBIfam" id="NF003454">
    <property type="entry name" value="PRK05035.1"/>
    <property type="match status" value="1"/>
</dbReference>
<reference evidence="10" key="1">
    <citation type="journal article" date="2020" name="mSystems">
        <title>Genome- and Community-Level Interaction Insights into Carbon Utilization and Element Cycling Functions of Hydrothermarchaeota in Hydrothermal Sediment.</title>
        <authorList>
            <person name="Zhou Z."/>
            <person name="Liu Y."/>
            <person name="Xu W."/>
            <person name="Pan J."/>
            <person name="Luo Z.H."/>
            <person name="Li M."/>
        </authorList>
    </citation>
    <scope>NUCLEOTIDE SEQUENCE [LARGE SCALE GENOMIC DNA]</scope>
    <source>
        <strain evidence="10">HyVt-456</strain>
    </source>
</reference>
<dbReference type="Pfam" id="PF13375">
    <property type="entry name" value="RnfC_N"/>
    <property type="match status" value="1"/>
</dbReference>
<comment type="cofactor">
    <cofactor evidence="8">
        <name>[4Fe-4S] cluster</name>
        <dbReference type="ChEBI" id="CHEBI:49883"/>
    </cofactor>
    <text evidence="8">Binds 2 [4Fe-4S] clusters per subunit.</text>
</comment>
<comment type="subcellular location">
    <subcellularLocation>
        <location evidence="8">Cell membrane</location>
        <topology evidence="8">Peripheral membrane protein</topology>
    </subcellularLocation>
</comment>
<keyword evidence="1 8" id="KW-0813">Transport</keyword>
<dbReference type="Pfam" id="PF01512">
    <property type="entry name" value="Complex1_51K"/>
    <property type="match status" value="1"/>
</dbReference>
<comment type="function">
    <text evidence="8">Part of a membrane-bound complex that couples electron transfer with translocation of ions across the membrane.</text>
</comment>
<dbReference type="InterPro" id="IPR011538">
    <property type="entry name" value="Nuo51_FMN-bd"/>
</dbReference>
<dbReference type="Gene3D" id="3.10.20.600">
    <property type="match status" value="1"/>
</dbReference>
<keyword evidence="3 8" id="KW-0479">Metal-binding</keyword>
<evidence type="ECO:0000259" key="9">
    <source>
        <dbReference type="PROSITE" id="PS51379"/>
    </source>
</evidence>
<dbReference type="InterPro" id="IPR010208">
    <property type="entry name" value="Ion_transpt_RnfC/RsxC"/>
</dbReference>
<protein>
    <recommendedName>
        <fullName evidence="8">Ion-translocating oxidoreductase complex subunit C</fullName>
        <ecNumber evidence="8">7.-.-.-</ecNumber>
    </recommendedName>
    <alternativeName>
        <fullName evidence="8">Rnf electron transport complex subunit C</fullName>
    </alternativeName>
</protein>
<keyword evidence="5 8" id="KW-0249">Electron transport</keyword>
<evidence type="ECO:0000256" key="5">
    <source>
        <dbReference type="ARBA" id="ARBA00022982"/>
    </source>
</evidence>